<accession>A0A8C9I3N4</accession>
<name>A0A8C9I3N4_9PRIM</name>
<dbReference type="InterPro" id="IPR050113">
    <property type="entry name" value="Ub_conjugating_enzyme"/>
</dbReference>
<evidence type="ECO:0000313" key="3">
    <source>
        <dbReference type="Proteomes" id="UP000694416"/>
    </source>
</evidence>
<dbReference type="Pfam" id="PF00179">
    <property type="entry name" value="UQ_con"/>
    <property type="match status" value="1"/>
</dbReference>
<protein>
    <submittedName>
        <fullName evidence="2">Protein crossbronx homolog</fullName>
    </submittedName>
</protein>
<dbReference type="Ensembl" id="ENSPTET00000042193.1">
    <property type="protein sequence ID" value="ENSPTEP00000030469.1"/>
    <property type="gene ID" value="ENSPTEG00000029671.1"/>
</dbReference>
<dbReference type="CDD" id="cd23814">
    <property type="entry name" value="UEV_AKTIP"/>
    <property type="match status" value="1"/>
</dbReference>
<dbReference type="InterPro" id="IPR000608">
    <property type="entry name" value="UBC"/>
</dbReference>
<dbReference type="PANTHER" id="PTHR24067">
    <property type="entry name" value="UBIQUITIN-CONJUGATING ENZYME E2"/>
    <property type="match status" value="1"/>
</dbReference>
<evidence type="ECO:0000259" key="1">
    <source>
        <dbReference type="PROSITE" id="PS50127"/>
    </source>
</evidence>
<reference evidence="2" key="2">
    <citation type="submission" date="2025-09" db="UniProtKB">
        <authorList>
            <consortium name="Ensembl"/>
        </authorList>
    </citation>
    <scope>IDENTIFICATION</scope>
</reference>
<sequence>MWYNNERIPEEEGVSKLLVGKTFAYFPKYASYEGNENEAINKDGNESVVKEVIESMGDNDSFIKRLSTMGLGLLLNVGQKTEEKMEDTNTNKDNNFIEFNSKNSLLSTFNTMSDNVNNVEDIYETADNIDCIKYNNKVYELINPRLGRTIIPLNPELLAQSTLDKNVADNYLNEIYKTVQKYSILTEYSFLIKEIPRNFYCLIQYDNLYIWDVFFFLYSTIYKNGKFKIQIRLNENYPNSIPEVYFLTPVFHPLINPESGKLNLGIYLNKWSPNTHYMSLVFLYIKSIFYLQDEYSKDIIENKKAYYLLNNNKQKFLKKVNEYIKQSNSKLYEKIDNFMFNFNENTDYTYISNKLESLKNDQLCTKKPEAFIYWFLNNNCHIESVQSDHGTNV</sequence>
<dbReference type="SUPFAM" id="SSF54495">
    <property type="entry name" value="UBC-like"/>
    <property type="match status" value="1"/>
</dbReference>
<reference evidence="2" key="1">
    <citation type="submission" date="2025-08" db="UniProtKB">
        <authorList>
            <consortium name="Ensembl"/>
        </authorList>
    </citation>
    <scope>IDENTIFICATION</scope>
</reference>
<dbReference type="Proteomes" id="UP000694416">
    <property type="component" value="Unplaced"/>
</dbReference>
<evidence type="ECO:0000313" key="2">
    <source>
        <dbReference type="Ensembl" id="ENSPTEP00000030469.1"/>
    </source>
</evidence>
<dbReference type="InterPro" id="IPR016135">
    <property type="entry name" value="UBQ-conjugating_enzyme/RWD"/>
</dbReference>
<organism evidence="2 3">
    <name type="scientific">Piliocolobus tephrosceles</name>
    <name type="common">Ugandan red Colobus</name>
    <dbReference type="NCBI Taxonomy" id="591936"/>
    <lineage>
        <taxon>Eukaryota</taxon>
        <taxon>Metazoa</taxon>
        <taxon>Chordata</taxon>
        <taxon>Craniata</taxon>
        <taxon>Vertebrata</taxon>
        <taxon>Euteleostomi</taxon>
        <taxon>Mammalia</taxon>
        <taxon>Eutheria</taxon>
        <taxon>Euarchontoglires</taxon>
        <taxon>Primates</taxon>
        <taxon>Haplorrhini</taxon>
        <taxon>Catarrhini</taxon>
        <taxon>Cercopithecidae</taxon>
        <taxon>Colobinae</taxon>
        <taxon>Piliocolobus</taxon>
    </lineage>
</organism>
<feature type="domain" description="UBC core" evidence="1">
    <location>
        <begin position="179"/>
        <end position="329"/>
    </location>
</feature>
<dbReference type="AlphaFoldDB" id="A0A8C9I3N4"/>
<dbReference type="SMART" id="SM00212">
    <property type="entry name" value="UBCc"/>
    <property type="match status" value="1"/>
</dbReference>
<dbReference type="Gene3D" id="3.10.110.10">
    <property type="entry name" value="Ubiquitin Conjugating Enzyme"/>
    <property type="match status" value="1"/>
</dbReference>
<dbReference type="PROSITE" id="PS50127">
    <property type="entry name" value="UBC_2"/>
    <property type="match status" value="1"/>
</dbReference>
<proteinExistence type="predicted"/>
<keyword evidence="3" id="KW-1185">Reference proteome</keyword>